<dbReference type="Pfam" id="PF24883">
    <property type="entry name" value="NPHP3_N"/>
    <property type="match status" value="1"/>
</dbReference>
<feature type="repeat" description="ANK" evidence="2">
    <location>
        <begin position="888"/>
        <end position="921"/>
    </location>
</feature>
<evidence type="ECO:0000313" key="8">
    <source>
        <dbReference type="EMBL" id="KAE8376954.1"/>
    </source>
</evidence>
<dbReference type="InterPro" id="IPR056884">
    <property type="entry name" value="NPHP3-like_N"/>
</dbReference>
<dbReference type="Pfam" id="PF17100">
    <property type="entry name" value="NACHT_N"/>
    <property type="match status" value="1"/>
</dbReference>
<dbReference type="InterPro" id="IPR055497">
    <property type="entry name" value="DUF7069"/>
</dbReference>
<feature type="domain" description="DUF7069" evidence="6">
    <location>
        <begin position="509"/>
        <end position="568"/>
    </location>
</feature>
<dbReference type="Pfam" id="PF13637">
    <property type="entry name" value="Ank_4"/>
    <property type="match status" value="1"/>
</dbReference>
<dbReference type="InterPro" id="IPR002110">
    <property type="entry name" value="Ankyrin_rpt"/>
</dbReference>
<gene>
    <name evidence="8" type="ORF">BDV26DRAFT_305203</name>
</gene>
<organism evidence="8 9">
    <name type="scientific">Aspergillus bertholletiae</name>
    <dbReference type="NCBI Taxonomy" id="1226010"/>
    <lineage>
        <taxon>Eukaryota</taxon>
        <taxon>Fungi</taxon>
        <taxon>Dikarya</taxon>
        <taxon>Ascomycota</taxon>
        <taxon>Pezizomycotina</taxon>
        <taxon>Eurotiomycetes</taxon>
        <taxon>Eurotiomycetidae</taxon>
        <taxon>Eurotiales</taxon>
        <taxon>Aspergillaceae</taxon>
        <taxon>Aspergillus</taxon>
        <taxon>Aspergillus subgen. Circumdati</taxon>
    </lineage>
</organism>
<dbReference type="PANTHER" id="PTHR10039:SF14">
    <property type="entry name" value="NACHT DOMAIN-CONTAINING PROTEIN"/>
    <property type="match status" value="1"/>
</dbReference>
<keyword evidence="9" id="KW-1185">Reference proteome</keyword>
<reference evidence="8 9" key="1">
    <citation type="submission" date="2019-04" db="EMBL/GenBank/DDBJ databases">
        <title>Friends and foes A comparative genomics studyof 23 Aspergillus species from section Flavi.</title>
        <authorList>
            <consortium name="DOE Joint Genome Institute"/>
            <person name="Kjaerbolling I."/>
            <person name="Vesth T."/>
            <person name="Frisvad J.C."/>
            <person name="Nybo J.L."/>
            <person name="Theobald S."/>
            <person name="Kildgaard S."/>
            <person name="Isbrandt T."/>
            <person name="Kuo A."/>
            <person name="Sato A."/>
            <person name="Lyhne E.K."/>
            <person name="Kogle M.E."/>
            <person name="Wiebenga A."/>
            <person name="Kun R.S."/>
            <person name="Lubbers R.J."/>
            <person name="Makela M.R."/>
            <person name="Barry K."/>
            <person name="Chovatia M."/>
            <person name="Clum A."/>
            <person name="Daum C."/>
            <person name="Haridas S."/>
            <person name="He G."/>
            <person name="LaButti K."/>
            <person name="Lipzen A."/>
            <person name="Mondo S."/>
            <person name="Riley R."/>
            <person name="Salamov A."/>
            <person name="Simmons B.A."/>
            <person name="Magnuson J.K."/>
            <person name="Henrissat B."/>
            <person name="Mortensen U.H."/>
            <person name="Larsen T.O."/>
            <person name="Devries R.P."/>
            <person name="Grigoriev I.V."/>
            <person name="Machida M."/>
            <person name="Baker S.E."/>
            <person name="Andersen M.R."/>
        </authorList>
    </citation>
    <scope>NUCLEOTIDE SEQUENCE [LARGE SCALE GENOMIC DNA]</scope>
    <source>
        <strain evidence="8 9">IBT 29228</strain>
    </source>
</reference>
<dbReference type="OrthoDB" id="163438at2759"/>
<feature type="domain" description="GPI inositol-deacylase winged helix" evidence="5">
    <location>
        <begin position="587"/>
        <end position="678"/>
    </location>
</feature>
<dbReference type="PANTHER" id="PTHR10039">
    <property type="entry name" value="AMELOGENIN"/>
    <property type="match status" value="1"/>
</dbReference>
<dbReference type="Proteomes" id="UP000326198">
    <property type="component" value="Unassembled WGS sequence"/>
</dbReference>
<feature type="domain" description="NWD NACHT-NTPase N-terminal" evidence="4">
    <location>
        <begin position="88"/>
        <end position="257"/>
    </location>
</feature>
<evidence type="ECO:0000256" key="1">
    <source>
        <dbReference type="ARBA" id="ARBA00022737"/>
    </source>
</evidence>
<dbReference type="SUPFAM" id="SSF52540">
    <property type="entry name" value="P-loop containing nucleoside triphosphate hydrolases"/>
    <property type="match status" value="1"/>
</dbReference>
<dbReference type="Gene3D" id="1.25.40.20">
    <property type="entry name" value="Ankyrin repeat-containing domain"/>
    <property type="match status" value="2"/>
</dbReference>
<dbReference type="Pfam" id="PF12796">
    <property type="entry name" value="Ank_2"/>
    <property type="match status" value="1"/>
</dbReference>
<feature type="region of interest" description="Disordered" evidence="3">
    <location>
        <begin position="1"/>
        <end position="39"/>
    </location>
</feature>
<evidence type="ECO:0000259" key="6">
    <source>
        <dbReference type="Pfam" id="PF23239"/>
    </source>
</evidence>
<dbReference type="AlphaFoldDB" id="A0A5N7B4C7"/>
<dbReference type="SMART" id="SM00248">
    <property type="entry name" value="ANK"/>
    <property type="match status" value="4"/>
</dbReference>
<evidence type="ECO:0000259" key="5">
    <source>
        <dbReference type="Pfam" id="PF22939"/>
    </source>
</evidence>
<feature type="domain" description="Nephrocystin 3-like N-terminal" evidence="7">
    <location>
        <begin position="307"/>
        <end position="477"/>
    </location>
</feature>
<dbReference type="InterPro" id="IPR031359">
    <property type="entry name" value="NACHT_N"/>
</dbReference>
<feature type="compositionally biased region" description="Basic and acidic residues" evidence="3">
    <location>
        <begin position="14"/>
        <end position="28"/>
    </location>
</feature>
<keyword evidence="2" id="KW-0040">ANK repeat</keyword>
<protein>
    <recommendedName>
        <fullName evidence="10">Ankyrin repeat-containing domain protein</fullName>
    </recommendedName>
</protein>
<dbReference type="InterPro" id="IPR036770">
    <property type="entry name" value="Ankyrin_rpt-contain_sf"/>
</dbReference>
<proteinExistence type="predicted"/>
<dbReference type="Pfam" id="PF22939">
    <property type="entry name" value="WHD_GPIID"/>
    <property type="match status" value="1"/>
</dbReference>
<evidence type="ECO:0000256" key="3">
    <source>
        <dbReference type="SAM" id="MobiDB-lite"/>
    </source>
</evidence>
<accession>A0A5N7B4C7</accession>
<dbReference type="PROSITE" id="PS50088">
    <property type="entry name" value="ANK_REPEAT"/>
    <property type="match status" value="2"/>
</dbReference>
<dbReference type="Gene3D" id="3.40.50.300">
    <property type="entry name" value="P-loop containing nucleotide triphosphate hydrolases"/>
    <property type="match status" value="1"/>
</dbReference>
<dbReference type="InterPro" id="IPR027417">
    <property type="entry name" value="P-loop_NTPase"/>
</dbReference>
<sequence>MPDWWRKFRRSKKTQSEKDNSLNEEGKKSSQSLVPKQGAPVAPILQPTDLWIRAEQQLRQNSELDKALTESHRILKSEYGLTLQPGDTSHHKRLLGMLEERKWSIQLGDHKFSVKEQLIKVSKNVLAIKDILTPAASASPPAALACAGLTACFTIIVQAAEQHTLLLQGLESSTGLILRLRVMEELYPNPQTKLATDLHGEFQRTLVSIYSKILEFQARAVCYVHRHSAPQFLRDTFRRDGWDGMQQDFERLEKSLDRFTALIGHVEFNRKFENILNTAQEQEKFLNLLYTCQYKDRKDRNGKRVPGTCQWFTNHPIFKGWQQNTNDNTPGLLWVSADPGCGKSVLTRYLVDKLLLNTADRTVCYFFFKDDFEDQKSATKALSVLLRQLFISQPHLLQDTILDKLETDGDKLVQSFSELWDILRSASVNPRAGEIICILDALDECQDGDRKQLTNAVKEFYLGPYKNRKLKFLITSRPYDHIRRDFWELENKLPTIHLSGDGEEEVKDISREISLVIKKRVEVISDQRSLELDERDMLTQQLTAVENRTYLWVTLTLDVLENIPGFTKGNIRRVVRDLPTTVDSAYEKILNRSPDKDKAKTLLHIITAAMRPLSLEEVSLALAIDAGHQSLAAIHEDMEPKDRFRKTLRDLCGLLVVVIDDKVYLLHQTVKEFLVRNNSSTANKDASKGTRWKHSLLPKDSNRILADICTSYITVDRDQICQEGPFDDYDEYSACFWSAHFRQAGVLDGDPLIIRAGRICDPSSHLYQAWATLYDKTSRKGRLPRGATTALLASALGLVGVVKLLLATGKVDINLRDSEYGRTALSWAVQNGDEAVVRLLLATEKVDINSIASDGRTALSLAAQNGHEAVVNLLLATEKVDINSKDSYGRTALSLAAYHGHEAVIKLLLTTEEADINYKDSRYGRTALSLAAYHGHEAVMELLEKC</sequence>
<keyword evidence="1" id="KW-0677">Repeat</keyword>
<feature type="repeat" description="ANK" evidence="2">
    <location>
        <begin position="854"/>
        <end position="887"/>
    </location>
</feature>
<dbReference type="PROSITE" id="PS50297">
    <property type="entry name" value="ANK_REP_REGION"/>
    <property type="match status" value="2"/>
</dbReference>
<dbReference type="Pfam" id="PF23239">
    <property type="entry name" value="DUF7069"/>
    <property type="match status" value="1"/>
</dbReference>
<evidence type="ECO:0000259" key="4">
    <source>
        <dbReference type="Pfam" id="PF17100"/>
    </source>
</evidence>
<name>A0A5N7B4C7_9EURO</name>
<dbReference type="EMBL" id="ML736231">
    <property type="protein sequence ID" value="KAE8376954.1"/>
    <property type="molecule type" value="Genomic_DNA"/>
</dbReference>
<dbReference type="InterPro" id="IPR054471">
    <property type="entry name" value="GPIID_WHD"/>
</dbReference>
<evidence type="ECO:0000256" key="2">
    <source>
        <dbReference type="PROSITE-ProRule" id="PRU00023"/>
    </source>
</evidence>
<evidence type="ECO:0000259" key="7">
    <source>
        <dbReference type="Pfam" id="PF24883"/>
    </source>
</evidence>
<evidence type="ECO:0008006" key="10">
    <source>
        <dbReference type="Google" id="ProtNLM"/>
    </source>
</evidence>
<evidence type="ECO:0000313" key="9">
    <source>
        <dbReference type="Proteomes" id="UP000326198"/>
    </source>
</evidence>
<dbReference type="SUPFAM" id="SSF48403">
    <property type="entry name" value="Ankyrin repeat"/>
    <property type="match status" value="1"/>
</dbReference>